<evidence type="ECO:0000313" key="2">
    <source>
        <dbReference type="Proteomes" id="UP000823388"/>
    </source>
</evidence>
<dbReference type="Proteomes" id="UP000823388">
    <property type="component" value="Chromosome 3N"/>
</dbReference>
<proteinExistence type="predicted"/>
<accession>A0A8T0U239</accession>
<gene>
    <name evidence="1" type="ORF">PVAP13_3NG115384</name>
</gene>
<reference evidence="1" key="1">
    <citation type="submission" date="2020-05" db="EMBL/GenBank/DDBJ databases">
        <title>WGS assembly of Panicum virgatum.</title>
        <authorList>
            <person name="Lovell J.T."/>
            <person name="Jenkins J."/>
            <person name="Shu S."/>
            <person name="Juenger T.E."/>
            <person name="Schmutz J."/>
        </authorList>
    </citation>
    <scope>NUCLEOTIDE SEQUENCE</scope>
    <source>
        <strain evidence="1">AP13</strain>
    </source>
</reference>
<dbReference type="EMBL" id="CM029042">
    <property type="protein sequence ID" value="KAG2616078.1"/>
    <property type="molecule type" value="Genomic_DNA"/>
</dbReference>
<comment type="caution">
    <text evidence="1">The sequence shown here is derived from an EMBL/GenBank/DDBJ whole genome shotgun (WGS) entry which is preliminary data.</text>
</comment>
<keyword evidence="2" id="KW-1185">Reference proteome</keyword>
<sequence>MNIPVLHYCWHYKLHYLTGRIWMIKHRSSNQWCCLRAWISKATRKELI</sequence>
<name>A0A8T0U239_PANVG</name>
<protein>
    <submittedName>
        <fullName evidence="1">Uncharacterized protein</fullName>
    </submittedName>
</protein>
<dbReference type="AlphaFoldDB" id="A0A8T0U239"/>
<evidence type="ECO:0000313" key="1">
    <source>
        <dbReference type="EMBL" id="KAG2616078.1"/>
    </source>
</evidence>
<organism evidence="1 2">
    <name type="scientific">Panicum virgatum</name>
    <name type="common">Blackwell switchgrass</name>
    <dbReference type="NCBI Taxonomy" id="38727"/>
    <lineage>
        <taxon>Eukaryota</taxon>
        <taxon>Viridiplantae</taxon>
        <taxon>Streptophyta</taxon>
        <taxon>Embryophyta</taxon>
        <taxon>Tracheophyta</taxon>
        <taxon>Spermatophyta</taxon>
        <taxon>Magnoliopsida</taxon>
        <taxon>Liliopsida</taxon>
        <taxon>Poales</taxon>
        <taxon>Poaceae</taxon>
        <taxon>PACMAD clade</taxon>
        <taxon>Panicoideae</taxon>
        <taxon>Panicodae</taxon>
        <taxon>Paniceae</taxon>
        <taxon>Panicinae</taxon>
        <taxon>Panicum</taxon>
        <taxon>Panicum sect. Hiantes</taxon>
    </lineage>
</organism>